<dbReference type="EMBL" id="CH408159">
    <property type="protein sequence ID" value="EDK40291.1"/>
    <property type="molecule type" value="Genomic_DNA"/>
</dbReference>
<dbReference type="GO" id="GO:0032543">
    <property type="term" value="P:mitochondrial translation"/>
    <property type="evidence" value="ECO:0007669"/>
    <property type="project" value="InterPro"/>
</dbReference>
<evidence type="ECO:0000256" key="1">
    <source>
        <dbReference type="ARBA" id="ARBA00004173"/>
    </source>
</evidence>
<dbReference type="eggNOG" id="KOG4778">
    <property type="taxonomic scope" value="Eukaryota"/>
</dbReference>
<dbReference type="AlphaFoldDB" id="A5DM88"/>
<keyword evidence="3" id="KW-0809">Transit peptide</keyword>
<keyword evidence="4" id="KW-0689">Ribosomal protein</keyword>
<keyword evidence="10" id="KW-1185">Reference proteome</keyword>
<sequence>MKPFNPVAVFVRGKRTGPVSPSTQKVVNQLSALSASRKQPRLLKLCDEDLIKHKTIMNAWTLYQRKKQQRQHEQLQKQYNSIQEAMDELKAISPKHYQWANRVEQKRFPLEMRVPTDYPADKPWVYNYKK</sequence>
<evidence type="ECO:0000256" key="7">
    <source>
        <dbReference type="ARBA" id="ARBA00035192"/>
    </source>
</evidence>
<dbReference type="GeneID" id="5125643"/>
<evidence type="ECO:0000256" key="2">
    <source>
        <dbReference type="ARBA" id="ARBA00009360"/>
    </source>
</evidence>
<dbReference type="GO" id="GO:0003735">
    <property type="term" value="F:structural constituent of ribosome"/>
    <property type="evidence" value="ECO:0007669"/>
    <property type="project" value="InterPro"/>
</dbReference>
<evidence type="ECO:0000256" key="8">
    <source>
        <dbReference type="SAM" id="Coils"/>
    </source>
</evidence>
<dbReference type="GO" id="GO:0005840">
    <property type="term" value="C:ribosome"/>
    <property type="evidence" value="ECO:0007669"/>
    <property type="project" value="UniProtKB-KW"/>
</dbReference>
<dbReference type="OMA" id="DYAYKAP"/>
<name>A5DM88_PICGU</name>
<evidence type="ECO:0000313" key="9">
    <source>
        <dbReference type="EMBL" id="EDK40291.1"/>
    </source>
</evidence>
<dbReference type="OrthoDB" id="2098203at2759"/>
<dbReference type="InParanoid" id="A5DM88"/>
<keyword evidence="6" id="KW-0687">Ribonucleoprotein</keyword>
<evidence type="ECO:0000256" key="3">
    <source>
        <dbReference type="ARBA" id="ARBA00022946"/>
    </source>
</evidence>
<reference evidence="9 10" key="1">
    <citation type="journal article" date="2009" name="Nature">
        <title>Evolution of pathogenicity and sexual reproduction in eight Candida genomes.</title>
        <authorList>
            <person name="Butler G."/>
            <person name="Rasmussen M.D."/>
            <person name="Lin M.F."/>
            <person name="Santos M.A."/>
            <person name="Sakthikumar S."/>
            <person name="Munro C.A."/>
            <person name="Rheinbay E."/>
            <person name="Grabherr M."/>
            <person name="Forche A."/>
            <person name="Reedy J.L."/>
            <person name="Agrafioti I."/>
            <person name="Arnaud M.B."/>
            <person name="Bates S."/>
            <person name="Brown A.J."/>
            <person name="Brunke S."/>
            <person name="Costanzo M.C."/>
            <person name="Fitzpatrick D.A."/>
            <person name="de Groot P.W."/>
            <person name="Harris D."/>
            <person name="Hoyer L.L."/>
            <person name="Hube B."/>
            <person name="Klis F.M."/>
            <person name="Kodira C."/>
            <person name="Lennard N."/>
            <person name="Logue M.E."/>
            <person name="Martin R."/>
            <person name="Neiman A.M."/>
            <person name="Nikolaou E."/>
            <person name="Quail M.A."/>
            <person name="Quinn J."/>
            <person name="Santos M.C."/>
            <person name="Schmitzberger F.F."/>
            <person name="Sherlock G."/>
            <person name="Shah P."/>
            <person name="Silverstein K.A."/>
            <person name="Skrzypek M.S."/>
            <person name="Soll D."/>
            <person name="Staggs R."/>
            <person name="Stansfield I."/>
            <person name="Stumpf M.P."/>
            <person name="Sudbery P.E."/>
            <person name="Srikantha T."/>
            <person name="Zeng Q."/>
            <person name="Berman J."/>
            <person name="Berriman M."/>
            <person name="Heitman J."/>
            <person name="Gow N.A."/>
            <person name="Lorenz M.C."/>
            <person name="Birren B.W."/>
            <person name="Kellis M."/>
            <person name="Cuomo C.A."/>
        </authorList>
    </citation>
    <scope>NUCLEOTIDE SEQUENCE [LARGE SCALE GENOMIC DNA]</scope>
    <source>
        <strain evidence="10">ATCC 6260 / CBS 566 / DSM 6381 / JCM 1539 / NBRC 10279 / NRRL Y-324</strain>
    </source>
</reference>
<evidence type="ECO:0000313" key="10">
    <source>
        <dbReference type="Proteomes" id="UP000001997"/>
    </source>
</evidence>
<dbReference type="Proteomes" id="UP000001997">
    <property type="component" value="Unassembled WGS sequence"/>
</dbReference>
<protein>
    <recommendedName>
        <fullName evidence="7">Large ribosomal subunit protein mL40</fullName>
    </recommendedName>
</protein>
<dbReference type="VEuPathDB" id="FungiDB:PGUG_04389"/>
<dbReference type="PANTHER" id="PTHR39150:SF1">
    <property type="entry name" value="LARGE RIBOSOMAL SUBUNIT PROTEIN ML40"/>
    <property type="match status" value="1"/>
</dbReference>
<dbReference type="Pfam" id="PF09812">
    <property type="entry name" value="MRP-L28"/>
    <property type="match status" value="1"/>
</dbReference>
<evidence type="ECO:0000256" key="4">
    <source>
        <dbReference type="ARBA" id="ARBA00022980"/>
    </source>
</evidence>
<accession>A5DM88</accession>
<comment type="subcellular location">
    <subcellularLocation>
        <location evidence="1">Mitochondrion</location>
    </subcellularLocation>
</comment>
<dbReference type="RefSeq" id="XP_001483660.1">
    <property type="nucleotide sequence ID" value="XM_001483610.1"/>
</dbReference>
<dbReference type="PANTHER" id="PTHR39150">
    <property type="entry name" value="54S RIBOSOMAL PROTEIN L28, MITOCHONDRIAL"/>
    <property type="match status" value="1"/>
</dbReference>
<dbReference type="GO" id="GO:0005739">
    <property type="term" value="C:mitochondrion"/>
    <property type="evidence" value="ECO:0007669"/>
    <property type="project" value="UniProtKB-SubCell"/>
</dbReference>
<feature type="coiled-coil region" evidence="8">
    <location>
        <begin position="65"/>
        <end position="92"/>
    </location>
</feature>
<evidence type="ECO:0000256" key="6">
    <source>
        <dbReference type="ARBA" id="ARBA00023274"/>
    </source>
</evidence>
<evidence type="ECO:0000256" key="5">
    <source>
        <dbReference type="ARBA" id="ARBA00023128"/>
    </source>
</evidence>
<dbReference type="GO" id="GO:1990904">
    <property type="term" value="C:ribonucleoprotein complex"/>
    <property type="evidence" value="ECO:0007669"/>
    <property type="project" value="UniProtKB-KW"/>
</dbReference>
<dbReference type="InterPro" id="IPR019192">
    <property type="entry name" value="Ribosomal_mL40"/>
</dbReference>
<keyword evidence="5" id="KW-0496">Mitochondrion</keyword>
<comment type="similarity">
    <text evidence="2">Belongs to the mitochondrion-specific ribosomal protein mL40 family.</text>
</comment>
<dbReference type="HOGENOM" id="CLU_126124_0_0_1"/>
<organism evidence="9 10">
    <name type="scientific">Meyerozyma guilliermondii (strain ATCC 6260 / CBS 566 / DSM 6381 / JCM 1539 / NBRC 10279 / NRRL Y-324)</name>
    <name type="common">Yeast</name>
    <name type="synonym">Candida guilliermondii</name>
    <dbReference type="NCBI Taxonomy" id="294746"/>
    <lineage>
        <taxon>Eukaryota</taxon>
        <taxon>Fungi</taxon>
        <taxon>Dikarya</taxon>
        <taxon>Ascomycota</taxon>
        <taxon>Saccharomycotina</taxon>
        <taxon>Pichiomycetes</taxon>
        <taxon>Debaryomycetaceae</taxon>
        <taxon>Meyerozyma</taxon>
    </lineage>
</organism>
<gene>
    <name evidence="9" type="ORF">PGUG_04389</name>
</gene>
<dbReference type="Gene3D" id="6.10.250.3440">
    <property type="match status" value="1"/>
</dbReference>
<dbReference type="InterPro" id="IPR042831">
    <property type="entry name" value="Ribosomal_mL40_fung"/>
</dbReference>
<dbReference type="KEGG" id="pgu:PGUG_04389"/>
<proteinExistence type="inferred from homology"/>
<dbReference type="FunCoup" id="A5DM88">
    <property type="interactions" value="252"/>
</dbReference>
<dbReference type="FunFam" id="6.10.250.3440:FF:000001">
    <property type="entry name" value="Mitochondrial ribosomal protein L40"/>
    <property type="match status" value="1"/>
</dbReference>
<keyword evidence="8" id="KW-0175">Coiled coil</keyword>
<dbReference type="STRING" id="294746.A5DM88"/>